<dbReference type="Gene3D" id="1.10.150.240">
    <property type="entry name" value="Putative phosphatase, domain 2"/>
    <property type="match status" value="1"/>
</dbReference>
<dbReference type="InterPro" id="IPR036412">
    <property type="entry name" value="HAD-like_sf"/>
</dbReference>
<dbReference type="Pfam" id="PF13419">
    <property type="entry name" value="HAD_2"/>
    <property type="match status" value="1"/>
</dbReference>
<dbReference type="InterPro" id="IPR023198">
    <property type="entry name" value="PGP-like_dom2"/>
</dbReference>
<organism evidence="1 2">
    <name type="scientific">Candidatus Uhrbacteria bacterium CG_4_9_14_0_2_um_filter_41_50</name>
    <dbReference type="NCBI Taxonomy" id="1975031"/>
    <lineage>
        <taxon>Bacteria</taxon>
        <taxon>Candidatus Uhriibacteriota</taxon>
    </lineage>
</organism>
<protein>
    <submittedName>
        <fullName evidence="1">Uncharacterized protein</fullName>
    </submittedName>
</protein>
<dbReference type="InterPro" id="IPR023214">
    <property type="entry name" value="HAD_sf"/>
</dbReference>
<dbReference type="Proteomes" id="UP000230251">
    <property type="component" value="Unassembled WGS sequence"/>
</dbReference>
<evidence type="ECO:0000313" key="2">
    <source>
        <dbReference type="Proteomes" id="UP000230251"/>
    </source>
</evidence>
<dbReference type="Gene3D" id="3.40.50.1000">
    <property type="entry name" value="HAD superfamily/HAD-like"/>
    <property type="match status" value="1"/>
</dbReference>
<gene>
    <name evidence="1" type="ORF">CO057_03320</name>
</gene>
<dbReference type="InterPro" id="IPR041492">
    <property type="entry name" value="HAD_2"/>
</dbReference>
<reference evidence="2" key="1">
    <citation type="submission" date="2017-09" db="EMBL/GenBank/DDBJ databases">
        <title>Depth-based differentiation of microbial function through sediment-hosted aquifers and enrichment of novel symbionts in the deep terrestrial subsurface.</title>
        <authorList>
            <person name="Probst A.J."/>
            <person name="Ladd B."/>
            <person name="Jarett J.K."/>
            <person name="Geller-Mcgrath D.E."/>
            <person name="Sieber C.M.K."/>
            <person name="Emerson J.B."/>
            <person name="Anantharaman K."/>
            <person name="Thomas B.C."/>
            <person name="Malmstrom R."/>
            <person name="Stieglmeier M."/>
            <person name="Klingl A."/>
            <person name="Woyke T."/>
            <person name="Ryan C.M."/>
            <person name="Banfield J.F."/>
        </authorList>
    </citation>
    <scope>NUCLEOTIDE SEQUENCE [LARGE SCALE GENOMIC DNA]</scope>
</reference>
<comment type="caution">
    <text evidence="1">The sequence shown here is derived from an EMBL/GenBank/DDBJ whole genome shotgun (WGS) entry which is preliminary data.</text>
</comment>
<accession>A0A2M8ENL0</accession>
<sequence length="131" mass="15145">MQIPDNDFDLIRSLGASELMKRYKVRKTQLFKLALAFRTELKDGITDAQPHNGLSDVIRKLKSSGASLGIMTSNSKDNVERFLEVNNLTKEFDFIYSGKNVLGKHAVLKKILKKTRFEKRGCDYRRRDSRY</sequence>
<dbReference type="SUPFAM" id="SSF56784">
    <property type="entry name" value="HAD-like"/>
    <property type="match status" value="1"/>
</dbReference>
<name>A0A2M8ENL0_9BACT</name>
<dbReference type="EMBL" id="PFSI01000050">
    <property type="protein sequence ID" value="PJC24329.1"/>
    <property type="molecule type" value="Genomic_DNA"/>
</dbReference>
<proteinExistence type="predicted"/>
<evidence type="ECO:0000313" key="1">
    <source>
        <dbReference type="EMBL" id="PJC24329.1"/>
    </source>
</evidence>
<dbReference type="AlphaFoldDB" id="A0A2M8ENL0"/>